<dbReference type="GO" id="GO:0007043">
    <property type="term" value="P:cell-cell junction assembly"/>
    <property type="evidence" value="ECO:0007669"/>
    <property type="project" value="TreeGrafter"/>
</dbReference>
<dbReference type="FunFam" id="2.60.40.60:FF:000019">
    <property type="entry name" value="Cadherin 2"/>
    <property type="match status" value="1"/>
</dbReference>
<dbReference type="InterPro" id="IPR015919">
    <property type="entry name" value="Cadherin-like_sf"/>
</dbReference>
<evidence type="ECO:0000256" key="27">
    <source>
        <dbReference type="ARBA" id="ARBA00083455"/>
    </source>
</evidence>
<dbReference type="Gene3D" id="2.10.90.10">
    <property type="entry name" value="Cystine-knot cytokines"/>
    <property type="match status" value="1"/>
</dbReference>
<comment type="caution">
    <text evidence="34">The sequence shown here is derived from an EMBL/GenBank/DDBJ whole genome shotgun (WGS) entry which is preliminary data.</text>
</comment>
<evidence type="ECO:0000256" key="29">
    <source>
        <dbReference type="RuleBase" id="RU000354"/>
    </source>
</evidence>
<keyword evidence="12" id="KW-0479">Metal-binding</keyword>
<evidence type="ECO:0000313" key="35">
    <source>
        <dbReference type="Proteomes" id="UP000438429"/>
    </source>
</evidence>
<dbReference type="InterPro" id="IPR007531">
    <property type="entry name" value="Dysbindin"/>
</dbReference>
<evidence type="ECO:0000256" key="16">
    <source>
        <dbReference type="ARBA" id="ARBA00022837"/>
    </source>
</evidence>
<comment type="subcellular location">
    <subcellularLocation>
        <location evidence="1">Cell membrane</location>
        <topology evidence="1">Single-pass type I membrane protein</topology>
    </subcellularLocation>
    <subcellularLocation>
        <location evidence="2">Cytoplasm</location>
    </subcellularLocation>
    <subcellularLocation>
        <location evidence="3">Secreted</location>
    </subcellularLocation>
</comment>
<evidence type="ECO:0000256" key="31">
    <source>
        <dbReference type="SAM" id="SignalP"/>
    </source>
</evidence>
<keyword evidence="15" id="KW-0221">Differentiation</keyword>
<dbReference type="Pfam" id="PF00688">
    <property type="entry name" value="TGFb_propeptide"/>
    <property type="match status" value="1"/>
</dbReference>
<protein>
    <recommendedName>
        <fullName evidence="26">Bone morphogenetic protein 7</fullName>
    </recommendedName>
    <alternativeName>
        <fullName evidence="27">Osteogenic protein 1</fullName>
    </alternativeName>
</protein>
<organism evidence="34 35">
    <name type="scientific">Scophthalmus maximus</name>
    <name type="common">Turbot</name>
    <name type="synonym">Psetta maxima</name>
    <dbReference type="NCBI Taxonomy" id="52904"/>
    <lineage>
        <taxon>Eukaryota</taxon>
        <taxon>Metazoa</taxon>
        <taxon>Chordata</taxon>
        <taxon>Craniata</taxon>
        <taxon>Vertebrata</taxon>
        <taxon>Euteleostomi</taxon>
        <taxon>Actinopterygii</taxon>
        <taxon>Neopterygii</taxon>
        <taxon>Teleostei</taxon>
        <taxon>Neoteleostei</taxon>
        <taxon>Acanthomorphata</taxon>
        <taxon>Carangaria</taxon>
        <taxon>Pleuronectiformes</taxon>
        <taxon>Pleuronectoidei</taxon>
        <taxon>Scophthalmidae</taxon>
        <taxon>Scophthalmus</taxon>
    </lineage>
</organism>
<keyword evidence="22" id="KW-1015">Disulfide bond</keyword>
<comment type="subunit">
    <text evidence="25">Homodimer; disulfide-linked. Interacts with SOSTDC1. Interacts with TWSG1. Interacts with FBN1 (via N-terminal domain) and FBN2. Interacts with type I receptor ACVR1. Interacts with type II receptor ACVR2A. Interacts with NOG; this interaction inhibits canonical BMP signaling. Interacts with SCUBE3. Interacts with ERFE; the interaction inhibits BMP-induced transcription of HAMP. Interacts with TGFBR3.</text>
</comment>
<evidence type="ECO:0000256" key="24">
    <source>
        <dbReference type="ARBA" id="ARBA00023188"/>
    </source>
</evidence>
<evidence type="ECO:0000256" key="14">
    <source>
        <dbReference type="ARBA" id="ARBA00022737"/>
    </source>
</evidence>
<evidence type="ECO:0000256" key="7">
    <source>
        <dbReference type="ARBA" id="ARBA00022475"/>
    </source>
</evidence>
<evidence type="ECO:0000256" key="26">
    <source>
        <dbReference type="ARBA" id="ARBA00071099"/>
    </source>
</evidence>
<accession>A0A6A4SRH2</accession>
<feature type="region of interest" description="Disordered" evidence="30">
    <location>
        <begin position="864"/>
        <end position="903"/>
    </location>
</feature>
<evidence type="ECO:0000256" key="12">
    <source>
        <dbReference type="ARBA" id="ARBA00022723"/>
    </source>
</evidence>
<keyword evidence="20 29" id="KW-0339">Growth factor</keyword>
<dbReference type="InterPro" id="IPR002126">
    <property type="entry name" value="Cadherin-like_dom"/>
</dbReference>
<evidence type="ECO:0000256" key="15">
    <source>
        <dbReference type="ARBA" id="ARBA00022782"/>
    </source>
</evidence>
<evidence type="ECO:0000256" key="8">
    <source>
        <dbReference type="ARBA" id="ARBA00022490"/>
    </source>
</evidence>
<dbReference type="PROSITE" id="PS00232">
    <property type="entry name" value="CADHERIN_1"/>
    <property type="match status" value="1"/>
</dbReference>
<dbReference type="FunFam" id="2.60.120.970:FF:000008">
    <property type="entry name" value="Bone morphogenetic protein 7"/>
    <property type="match status" value="1"/>
</dbReference>
<dbReference type="Gene3D" id="2.60.120.970">
    <property type="match status" value="1"/>
</dbReference>
<dbReference type="GO" id="GO:0005912">
    <property type="term" value="C:adherens junction"/>
    <property type="evidence" value="ECO:0007669"/>
    <property type="project" value="TreeGrafter"/>
</dbReference>
<dbReference type="GO" id="GO:0016339">
    <property type="term" value="P:calcium-dependent cell-cell adhesion via plasma membrane cell adhesion molecules"/>
    <property type="evidence" value="ECO:0007669"/>
    <property type="project" value="TreeGrafter"/>
</dbReference>
<dbReference type="GO" id="GO:0060485">
    <property type="term" value="P:mesenchyme development"/>
    <property type="evidence" value="ECO:0007669"/>
    <property type="project" value="UniProtKB-ARBA"/>
</dbReference>
<dbReference type="EMBL" id="VEVO01000011">
    <property type="protein sequence ID" value="KAF0035269.1"/>
    <property type="molecule type" value="Genomic_DNA"/>
</dbReference>
<evidence type="ECO:0000256" key="23">
    <source>
        <dbReference type="ARBA" id="ARBA00023180"/>
    </source>
</evidence>
<dbReference type="InterPro" id="IPR020894">
    <property type="entry name" value="Cadherin_CS"/>
</dbReference>
<keyword evidence="11" id="KW-0812">Transmembrane</keyword>
<keyword evidence="9" id="KW-0202">Cytokine</keyword>
<evidence type="ECO:0000256" key="6">
    <source>
        <dbReference type="ARBA" id="ARBA00022473"/>
    </source>
</evidence>
<dbReference type="FunFam" id="2.10.90.10:FF:000003">
    <property type="entry name" value="Bone morphogenetic protein 5"/>
    <property type="match status" value="1"/>
</dbReference>
<dbReference type="GO" id="GO:0051216">
    <property type="term" value="P:cartilage development"/>
    <property type="evidence" value="ECO:0007669"/>
    <property type="project" value="UniProtKB-KW"/>
</dbReference>
<keyword evidence="17" id="KW-0892">Osteogenesis</keyword>
<dbReference type="GO" id="GO:0045665">
    <property type="term" value="P:negative regulation of neuron differentiation"/>
    <property type="evidence" value="ECO:0007669"/>
    <property type="project" value="UniProtKB-ARBA"/>
</dbReference>
<dbReference type="InterPro" id="IPR001111">
    <property type="entry name" value="TGF-b_propeptide"/>
</dbReference>
<dbReference type="GO" id="GO:0008083">
    <property type="term" value="F:growth factor activity"/>
    <property type="evidence" value="ECO:0007669"/>
    <property type="project" value="UniProtKB-KW"/>
</dbReference>
<dbReference type="SUPFAM" id="SSF49313">
    <property type="entry name" value="Cadherin-like"/>
    <property type="match status" value="5"/>
</dbReference>
<comment type="similarity">
    <text evidence="5">Belongs to the dysbindin family.</text>
</comment>
<dbReference type="GO" id="GO:0045597">
    <property type="term" value="P:positive regulation of cell differentiation"/>
    <property type="evidence" value="ECO:0007669"/>
    <property type="project" value="UniProtKB-ARBA"/>
</dbReference>
<dbReference type="PROSITE" id="PS50268">
    <property type="entry name" value="CADHERIN_2"/>
    <property type="match status" value="4"/>
</dbReference>
<dbReference type="Pfam" id="PF04440">
    <property type="entry name" value="Dysbindin"/>
    <property type="match status" value="1"/>
</dbReference>
<evidence type="ECO:0000256" key="17">
    <source>
        <dbReference type="ARBA" id="ARBA00022855"/>
    </source>
</evidence>
<dbReference type="InterPro" id="IPR017948">
    <property type="entry name" value="TGFb_CS"/>
</dbReference>
<dbReference type="InterPro" id="IPR001839">
    <property type="entry name" value="TGF-b_C"/>
</dbReference>
<keyword evidence="23" id="KW-0325">Glycoprotein</keyword>
<evidence type="ECO:0000256" key="28">
    <source>
        <dbReference type="PROSITE-ProRule" id="PRU00043"/>
    </source>
</evidence>
<dbReference type="InterPro" id="IPR039808">
    <property type="entry name" value="Cadherin"/>
</dbReference>
<proteinExistence type="inferred from homology"/>
<dbReference type="GO" id="GO:0005509">
    <property type="term" value="F:calcium ion binding"/>
    <property type="evidence" value="ECO:0007669"/>
    <property type="project" value="UniProtKB-UniRule"/>
</dbReference>
<evidence type="ECO:0000256" key="2">
    <source>
        <dbReference type="ARBA" id="ARBA00004496"/>
    </source>
</evidence>
<feature type="chain" id="PRO_5025335265" description="Bone morphogenetic protein 7" evidence="31">
    <location>
        <begin position="22"/>
        <end position="1398"/>
    </location>
</feature>
<evidence type="ECO:0000256" key="18">
    <source>
        <dbReference type="ARBA" id="ARBA00022889"/>
    </source>
</evidence>
<keyword evidence="18" id="KW-0130">Cell adhesion</keyword>
<dbReference type="GO" id="GO:2000026">
    <property type="term" value="P:regulation of multicellular organismal development"/>
    <property type="evidence" value="ECO:0007669"/>
    <property type="project" value="UniProtKB-ARBA"/>
</dbReference>
<keyword evidence="10" id="KW-0964">Secreted</keyword>
<dbReference type="GO" id="GO:0009966">
    <property type="term" value="P:regulation of signal transduction"/>
    <property type="evidence" value="ECO:0007669"/>
    <property type="project" value="UniProtKB-ARBA"/>
</dbReference>
<dbReference type="Pfam" id="PF00019">
    <property type="entry name" value="TGF_beta"/>
    <property type="match status" value="1"/>
</dbReference>
<dbReference type="FunFam" id="2.60.40.60:FF:000011">
    <property type="entry name" value="Cadherin 1"/>
    <property type="match status" value="1"/>
</dbReference>
<dbReference type="GO" id="GO:0045296">
    <property type="term" value="F:cadherin binding"/>
    <property type="evidence" value="ECO:0007669"/>
    <property type="project" value="TreeGrafter"/>
</dbReference>
<dbReference type="PANTHER" id="PTHR24027:SF433">
    <property type="entry name" value="CADHERIN 27-RELATED"/>
    <property type="match status" value="1"/>
</dbReference>
<keyword evidence="24" id="KW-0891">Chondrogenesis</keyword>
<dbReference type="Gene3D" id="2.60.40.60">
    <property type="entry name" value="Cadherins"/>
    <property type="match status" value="5"/>
</dbReference>
<evidence type="ECO:0000256" key="19">
    <source>
        <dbReference type="ARBA" id="ARBA00022989"/>
    </source>
</evidence>
<gene>
    <name evidence="34" type="ORF">F2P81_013027</name>
</gene>
<dbReference type="GO" id="GO:0051240">
    <property type="term" value="P:positive regulation of multicellular organismal process"/>
    <property type="evidence" value="ECO:0007669"/>
    <property type="project" value="UniProtKB-ARBA"/>
</dbReference>
<feature type="region of interest" description="Disordered" evidence="30">
    <location>
        <begin position="628"/>
        <end position="675"/>
    </location>
</feature>
<evidence type="ECO:0000256" key="5">
    <source>
        <dbReference type="ARBA" id="ARBA00008686"/>
    </source>
</evidence>
<sequence>MVTSAWATVATVLSWAHCALAAQVAFSNFSADNEVRSSFIQRRLRSQERREMQREILSILGLPHRPRPHVHAKHNAAPMFMLDLYNTVSTDAALFPGYSYYRPVSPTQASPAVTPQDSRFLDDADMVMSFVNLVDPGQDLLYQQHRREFRFDLSRIPEGEAVTAAEFRVYKDFIQERYENETFRVSIYQVLQEPSDSEVELLLLDQRDVWAAEEGWLVFDLTPTSNLWLVKPEQNLGLHLVLDDSHGQRRNPRLAGLVTGSGPQDKQPFMVAFFKASEVRFRSIRSAQGHKGRQANRSKPQRTVQDALKAVEAATDNLGFSKEGCKKHELYVSFRDLGWQDWIIAPEGYAAFYCEGECAFPLNSYMNATNHAIVQTLVHFISPDTVPKPCCAPTQLHGISVLYFDDSSNVILKKYRNMVCCSQMAQPSPLRSGCATMQVKSLPANIPMTSQQQICHRLQLKALQPPIAVLTSNHLPNNLGKNQNGREVVHLCRALGLRIVNAETERGQRLPDVDAAQSLKLRERQRFFEEVFQHDVDVYLSSAHLCIRDYKRPPIGSISSMEVNVDMLDQMELTDISDQEALDVFFGSGGEEGVLTPPLPVRGNHNNNNEEVISNGLFRNVLEGLDAKSRMSSTSSNSSSDSQTTNANGGDTPVVASDDEETHTGTVKRRTAAPERERININRDYRIYFDLYGEGVDKEPKGVLSIQKETGTVYVHRAVDYEEKTKLQLKFEARRQDLSIDTKLGVEVAILDINDNPPLFQRDQFELSVDEEKTQGSPLLTVVAYDRDQRGTPNSTFHYEIKSVSPNSPDTEFFIEESGAISFKGCLDHELAERIVILVEAKDHGEVVRLSSSTTVVMHVQDSNDHMPTISGQTGTSKVKEETTGSSPLRLHVTDGDTPSSPAWRARYTIHGDEGGHFAIETDPDSNDGILTVVKPLNFEKGAQRELSISVENELPYFSCKVKERTPSGLWMVDTSKGEGPDAGQPHSVKVVINVEDANEAPVFSVTYKIAALEENSPSGTWVEKVTAVDADCNRTSSFVYKVAHDPAGWVMVDPNTGDITTVTSTDRESPHVVNGVYTVLIHAVDDGVPPLTGTATLQIHMTDKNDNVPQPAEHNLDVCVSDGPTTTNITAFDLDGNPYGGPFTFELLGDVKGKWKLSPSHGYTAGLVKEPSVYAGPHTIDLKISDMQGEFGIYNLRVAVCDCSVTENCRARRNTTTRAAYGGIGVVFALVFLLLCKKLHQCLELVSVRTQTFLLLMAVTCSCKKDFVALETTGHSSGQTLLESNTENPGTDCEVFDGIPAAITDEKYQDPSKWQSEHSGIRRTNVSTKGLSTLQETGDDLLDYQPHLYGDEGDADNLSDLDNISIPGDESYEKTIEDLGPRFTKLASICKPPQTQN</sequence>
<dbReference type="PANTHER" id="PTHR24027">
    <property type="entry name" value="CADHERIN-23"/>
    <property type="match status" value="1"/>
</dbReference>
<evidence type="ECO:0000259" key="32">
    <source>
        <dbReference type="PROSITE" id="PS50268"/>
    </source>
</evidence>
<dbReference type="SMART" id="SM00204">
    <property type="entry name" value="TGFB"/>
    <property type="match status" value="1"/>
</dbReference>
<dbReference type="GO" id="GO:0034332">
    <property type="term" value="P:adherens junction organization"/>
    <property type="evidence" value="ECO:0007669"/>
    <property type="project" value="TreeGrafter"/>
</dbReference>
<dbReference type="PROSITE" id="PS51362">
    <property type="entry name" value="TGF_BETA_2"/>
    <property type="match status" value="1"/>
</dbReference>
<evidence type="ECO:0000313" key="34">
    <source>
        <dbReference type="EMBL" id="KAF0035269.1"/>
    </source>
</evidence>
<keyword evidence="6" id="KW-0217">Developmental protein</keyword>
<evidence type="ECO:0000256" key="4">
    <source>
        <dbReference type="ARBA" id="ARBA00006656"/>
    </source>
</evidence>
<dbReference type="GO" id="GO:0001503">
    <property type="term" value="P:ossification"/>
    <property type="evidence" value="ECO:0007669"/>
    <property type="project" value="UniProtKB-KW"/>
</dbReference>
<evidence type="ECO:0000256" key="13">
    <source>
        <dbReference type="ARBA" id="ARBA00022729"/>
    </source>
</evidence>
<dbReference type="GO" id="GO:0016477">
    <property type="term" value="P:cell migration"/>
    <property type="evidence" value="ECO:0007669"/>
    <property type="project" value="TreeGrafter"/>
</dbReference>
<dbReference type="InterPro" id="IPR029034">
    <property type="entry name" value="Cystine-knot_cytokine"/>
</dbReference>
<evidence type="ECO:0000256" key="22">
    <source>
        <dbReference type="ARBA" id="ARBA00023157"/>
    </source>
</evidence>
<dbReference type="Pfam" id="PF00028">
    <property type="entry name" value="Cadherin"/>
    <property type="match status" value="3"/>
</dbReference>
<dbReference type="GO" id="GO:0001656">
    <property type="term" value="P:metanephros development"/>
    <property type="evidence" value="ECO:0007669"/>
    <property type="project" value="UniProtKB-ARBA"/>
</dbReference>
<dbReference type="GO" id="GO:0045893">
    <property type="term" value="P:positive regulation of DNA-templated transcription"/>
    <property type="evidence" value="ECO:0007669"/>
    <property type="project" value="UniProtKB-ARBA"/>
</dbReference>
<dbReference type="GO" id="GO:0005125">
    <property type="term" value="F:cytokine activity"/>
    <property type="evidence" value="ECO:0007669"/>
    <property type="project" value="UniProtKB-KW"/>
</dbReference>
<dbReference type="CDD" id="cd11304">
    <property type="entry name" value="Cadherin_repeat"/>
    <property type="match status" value="4"/>
</dbReference>
<dbReference type="GO" id="GO:0007156">
    <property type="term" value="P:homophilic cell adhesion via plasma membrane adhesion molecules"/>
    <property type="evidence" value="ECO:0007669"/>
    <property type="project" value="InterPro"/>
</dbReference>
<feature type="signal peptide" evidence="31">
    <location>
        <begin position="1"/>
        <end position="21"/>
    </location>
</feature>
<keyword evidence="14" id="KW-0677">Repeat</keyword>
<dbReference type="GO" id="GO:0016342">
    <property type="term" value="C:catenin complex"/>
    <property type="evidence" value="ECO:0007669"/>
    <property type="project" value="TreeGrafter"/>
</dbReference>
<evidence type="ECO:0000259" key="33">
    <source>
        <dbReference type="PROSITE" id="PS51362"/>
    </source>
</evidence>
<dbReference type="SMART" id="SM00112">
    <property type="entry name" value="CA"/>
    <property type="match status" value="4"/>
</dbReference>
<keyword evidence="19" id="KW-1133">Transmembrane helix</keyword>
<evidence type="ECO:0000256" key="10">
    <source>
        <dbReference type="ARBA" id="ARBA00022525"/>
    </source>
</evidence>
<dbReference type="GO" id="GO:0008013">
    <property type="term" value="F:beta-catenin binding"/>
    <property type="evidence" value="ECO:0007669"/>
    <property type="project" value="TreeGrafter"/>
</dbReference>
<dbReference type="GO" id="GO:0044331">
    <property type="term" value="P:cell-cell adhesion mediated by cadherin"/>
    <property type="evidence" value="ECO:0007669"/>
    <property type="project" value="TreeGrafter"/>
</dbReference>
<feature type="compositionally biased region" description="Low complexity" evidence="30">
    <location>
        <begin position="630"/>
        <end position="642"/>
    </location>
</feature>
<dbReference type="SUPFAM" id="SSF57501">
    <property type="entry name" value="Cystine-knot cytokines"/>
    <property type="match status" value="1"/>
</dbReference>
<dbReference type="Proteomes" id="UP000438429">
    <property type="component" value="Unassembled WGS sequence"/>
</dbReference>
<feature type="domain" description="Cadherin" evidence="32">
    <location>
        <begin position="761"/>
        <end position="870"/>
    </location>
</feature>
<evidence type="ECO:0000256" key="9">
    <source>
        <dbReference type="ARBA" id="ARBA00022514"/>
    </source>
</evidence>
<dbReference type="GO" id="GO:0060027">
    <property type="term" value="P:convergent extension involved in gastrulation"/>
    <property type="evidence" value="ECO:0007669"/>
    <property type="project" value="UniProtKB-ARBA"/>
</dbReference>
<keyword evidence="7" id="KW-1003">Cell membrane</keyword>
<evidence type="ECO:0000256" key="20">
    <source>
        <dbReference type="ARBA" id="ARBA00023030"/>
    </source>
</evidence>
<evidence type="ECO:0000256" key="3">
    <source>
        <dbReference type="ARBA" id="ARBA00004613"/>
    </source>
</evidence>
<feature type="domain" description="Cadherin" evidence="32">
    <location>
        <begin position="871"/>
        <end position="1004"/>
    </location>
</feature>
<dbReference type="GO" id="GO:0030509">
    <property type="term" value="P:BMP signaling pathway"/>
    <property type="evidence" value="ECO:0007669"/>
    <property type="project" value="UniProtKB-ARBA"/>
</dbReference>
<dbReference type="GO" id="GO:0001823">
    <property type="term" value="P:mesonephros development"/>
    <property type="evidence" value="ECO:0007669"/>
    <property type="project" value="UniProtKB-ARBA"/>
</dbReference>
<reference evidence="34 35" key="1">
    <citation type="submission" date="2019-06" db="EMBL/GenBank/DDBJ databases">
        <title>Draft genomes of female and male turbot (Scophthalmus maximus).</title>
        <authorList>
            <person name="Xu H."/>
            <person name="Xu X.-W."/>
            <person name="Shao C."/>
            <person name="Chen S."/>
        </authorList>
    </citation>
    <scope>NUCLEOTIDE SEQUENCE [LARGE SCALE GENOMIC DNA]</scope>
    <source>
        <strain evidence="34">Ysfricsl-2016a</strain>
        <tissue evidence="34">Blood</tissue>
    </source>
</reference>
<feature type="domain" description="Cadherin" evidence="32">
    <location>
        <begin position="660"/>
        <end position="760"/>
    </location>
</feature>
<evidence type="ECO:0000256" key="21">
    <source>
        <dbReference type="ARBA" id="ARBA00023136"/>
    </source>
</evidence>
<name>A0A6A4SRH2_SCOMX</name>
<evidence type="ECO:0000256" key="25">
    <source>
        <dbReference type="ARBA" id="ARBA00065115"/>
    </source>
</evidence>
<comment type="similarity">
    <text evidence="4 29">Belongs to the TGF-beta family.</text>
</comment>
<dbReference type="GO" id="GO:0005737">
    <property type="term" value="C:cytoplasm"/>
    <property type="evidence" value="ECO:0007669"/>
    <property type="project" value="UniProtKB-SubCell"/>
</dbReference>
<dbReference type="GO" id="GO:0005615">
    <property type="term" value="C:extracellular space"/>
    <property type="evidence" value="ECO:0007669"/>
    <property type="project" value="UniProtKB-KW"/>
</dbReference>
<dbReference type="GO" id="GO:0008285">
    <property type="term" value="P:negative regulation of cell population proliferation"/>
    <property type="evidence" value="ECO:0007669"/>
    <property type="project" value="UniProtKB-ARBA"/>
</dbReference>
<dbReference type="PROSITE" id="PS00250">
    <property type="entry name" value="TGF_BETA_1"/>
    <property type="match status" value="1"/>
</dbReference>
<dbReference type="FunFam" id="2.60.40.60:FF:000158">
    <property type="entry name" value="Dachsous cadherin-related 1"/>
    <property type="match status" value="1"/>
</dbReference>
<keyword evidence="21" id="KW-0472">Membrane</keyword>
<keyword evidence="16 28" id="KW-0106">Calcium</keyword>
<feature type="domain" description="Cadherin" evidence="32">
    <location>
        <begin position="1005"/>
        <end position="1112"/>
    </location>
</feature>
<dbReference type="PRINTS" id="PR00205">
    <property type="entry name" value="CADHERIN"/>
</dbReference>
<dbReference type="FunFam" id="2.60.40.60:FF:000095">
    <property type="entry name" value="Cadherin 13"/>
    <property type="match status" value="1"/>
</dbReference>
<dbReference type="GO" id="GO:0048812">
    <property type="term" value="P:neuron projection morphogenesis"/>
    <property type="evidence" value="ECO:0007669"/>
    <property type="project" value="UniProtKB-ARBA"/>
</dbReference>
<feature type="domain" description="TGF-beta family profile" evidence="33">
    <location>
        <begin position="297"/>
        <end position="426"/>
    </location>
</feature>
<keyword evidence="8" id="KW-0963">Cytoplasm</keyword>
<evidence type="ECO:0000256" key="1">
    <source>
        <dbReference type="ARBA" id="ARBA00004251"/>
    </source>
</evidence>
<evidence type="ECO:0000256" key="11">
    <source>
        <dbReference type="ARBA" id="ARBA00022692"/>
    </source>
</evidence>
<keyword evidence="13 31" id="KW-0732">Signal</keyword>
<evidence type="ECO:0000256" key="30">
    <source>
        <dbReference type="SAM" id="MobiDB-lite"/>
    </source>
</evidence>